<dbReference type="EMBL" id="CP025257">
    <property type="protein sequence ID" value="AUF83349.1"/>
    <property type="molecule type" value="Genomic_DNA"/>
</dbReference>
<evidence type="ECO:0008006" key="3">
    <source>
        <dbReference type="Google" id="ProtNLM"/>
    </source>
</evidence>
<evidence type="ECO:0000313" key="1">
    <source>
        <dbReference type="EMBL" id="AUF83349.1"/>
    </source>
</evidence>
<name>A0A2K9C1J7_9MOLU</name>
<keyword evidence="2" id="KW-1185">Reference proteome</keyword>
<dbReference type="PROSITE" id="PS51257">
    <property type="entry name" value="PROKAR_LIPOPROTEIN"/>
    <property type="match status" value="1"/>
</dbReference>
<accession>A0A2K9C1J7</accession>
<sequence>MKKILAVLWTLSVGTTTTISVVACTPIEPKNVIVEIENNVAKPTSDIFKAWVAASQSFNEILAKGGKTNVKVEVVEAPQGDIKKKMYSNEALPNIFVSYADDVTFYETQLGNERVVDMRKILNWDGKWIDELQKKAGIDSSTTNTQKTAASGSSLDIKQYEQLKEYRNNATQGNSATYGKGINDIYVDLGITPEIVGAETLFSEQYRPLTYSFISEGMGRDGKMYVAPTGKSLNYGMANKRLIAEIVYKATDGELDLTSPVQYPLLNNTENPDELWVTNDLVTGEALIPKMGEVFGPNTEEQLAATSIANELVPNVIDQSTQKSINLYSNQNIKELIKKWFAPAKSIRNDDGRVEGITSGQSIQNIFADADKTLVLLTAYQNIGAKLGWNFFNSDKNQGANESTLANPHGQMFSYSIDDAAGYFYGSDRNTNGNILELQSEDPNDKKTLVSWSAENPDEALDLHINDQTGKDSVSNGLNFFEYMNAVAKYNGKDEHYGGLKNKGYGSDYLQKGTMLATSGSSAGAKYAVKNREYQKISENNYKIKSLSDAYQIVADDVMPIASPGFYREPDGTEVKDQTRRQFGLQQGPGAAMFKSYDQTKQNISIAFLNYFTSSRNLSEFSRKAGYISSAYYSYYEKAVNESDQPKLLTPGTAKISYDKDKVLGDSDGQYYQNFEVAILSQTKNGDYVAKTPINADKYIKQIVDGIIQAETNESANEILEEANLTQLEKDIRGDQGILYSQIPSPYGNGIRFNVIRDFVNTWYNTQVFAEQENRNKENSMTWEAFMFWGTNSKYNKFKTTARAVNPRTKIIYESEIRKNKGVQK</sequence>
<reference evidence="1 2" key="1">
    <citation type="submission" date="2017-12" db="EMBL/GenBank/DDBJ databases">
        <title>Mesoplasma syrphidae YJS, Complete Genome.</title>
        <authorList>
            <person name="Knight T.F."/>
            <person name="Citino T."/>
            <person name="Rubinstein R."/>
            <person name="Neuschaefer Z."/>
        </authorList>
    </citation>
    <scope>NUCLEOTIDE SEQUENCE [LARGE SCALE GENOMIC DNA]</scope>
    <source>
        <strain evidence="1 2">YJS</strain>
    </source>
</reference>
<gene>
    <name evidence="1" type="ORF">CXP39_00810</name>
</gene>
<dbReference type="AlphaFoldDB" id="A0A2K9C1J7"/>
<protein>
    <recommendedName>
        <fullName evidence="3">Lipoprotein</fullName>
    </recommendedName>
</protein>
<organism evidence="1 2">
    <name type="scientific">Mesoplasma syrphidae</name>
    <dbReference type="NCBI Taxonomy" id="225999"/>
    <lineage>
        <taxon>Bacteria</taxon>
        <taxon>Bacillati</taxon>
        <taxon>Mycoplasmatota</taxon>
        <taxon>Mollicutes</taxon>
        <taxon>Entomoplasmatales</taxon>
        <taxon>Entomoplasmataceae</taxon>
        <taxon>Mesoplasma</taxon>
    </lineage>
</organism>
<dbReference type="OrthoDB" id="391603at2"/>
<dbReference type="KEGG" id="msyr:CXP39_00810"/>
<evidence type="ECO:0000313" key="2">
    <source>
        <dbReference type="Proteomes" id="UP000233419"/>
    </source>
</evidence>
<dbReference type="RefSeq" id="WP_101305114.1">
    <property type="nucleotide sequence ID" value="NZ_CP025257.1"/>
</dbReference>
<dbReference type="Proteomes" id="UP000233419">
    <property type="component" value="Chromosome"/>
</dbReference>
<proteinExistence type="predicted"/>